<accession>A0A7G5XF50</accession>
<evidence type="ECO:0008006" key="3">
    <source>
        <dbReference type="Google" id="ProtNLM"/>
    </source>
</evidence>
<dbReference type="AlphaFoldDB" id="A0A7G5XF50"/>
<name>A0A7G5XF50_9BACT</name>
<dbReference type="EMBL" id="CP060007">
    <property type="protein sequence ID" value="QNA44103.1"/>
    <property type="molecule type" value="Genomic_DNA"/>
</dbReference>
<protein>
    <recommendedName>
        <fullName evidence="3">Ubiquinone biosynthesis protein COQ4</fullName>
    </recommendedName>
</protein>
<proteinExistence type="predicted"/>
<keyword evidence="2" id="KW-1185">Reference proteome</keyword>
<sequence>MIQLLKKLRSNILVLLTHTVALPVLKIVRRKKKFPYSMEQLSALPFETVGNELWQLLNAHSIRLLPYYERHDIKHVVLDYPFTDEGEVSLQFFMLANGRVSFPVLATVIYGLVTMPEYYSSFRNAYQRGKEASDLSSLDWFAIMQQPLAEVRYQYSLAK</sequence>
<reference evidence="2" key="1">
    <citation type="submission" date="2020-08" db="EMBL/GenBank/DDBJ databases">
        <title>Lacibacter sp. S13-6-6 genome sequencing.</title>
        <authorList>
            <person name="Jin L."/>
        </authorList>
    </citation>
    <scope>NUCLEOTIDE SEQUENCE [LARGE SCALE GENOMIC DNA]</scope>
    <source>
        <strain evidence="2">S13-6-6</strain>
    </source>
</reference>
<evidence type="ECO:0000313" key="2">
    <source>
        <dbReference type="Proteomes" id="UP000515344"/>
    </source>
</evidence>
<dbReference type="Pfam" id="PF05019">
    <property type="entry name" value="Coq4"/>
    <property type="match status" value="1"/>
</dbReference>
<dbReference type="KEGG" id="lacs:H4075_18825"/>
<dbReference type="RefSeq" id="WP_182802365.1">
    <property type="nucleotide sequence ID" value="NZ_CP060007.1"/>
</dbReference>
<gene>
    <name evidence="1" type="ORF">H4075_18825</name>
</gene>
<organism evidence="1 2">
    <name type="scientific">Lacibacter sediminis</name>
    <dbReference type="NCBI Taxonomy" id="2760713"/>
    <lineage>
        <taxon>Bacteria</taxon>
        <taxon>Pseudomonadati</taxon>
        <taxon>Bacteroidota</taxon>
        <taxon>Chitinophagia</taxon>
        <taxon>Chitinophagales</taxon>
        <taxon>Chitinophagaceae</taxon>
        <taxon>Lacibacter</taxon>
    </lineage>
</organism>
<dbReference type="InterPro" id="IPR007715">
    <property type="entry name" value="Coq4"/>
</dbReference>
<evidence type="ECO:0000313" key="1">
    <source>
        <dbReference type="EMBL" id="QNA44103.1"/>
    </source>
</evidence>
<dbReference type="GO" id="GO:0006744">
    <property type="term" value="P:ubiquinone biosynthetic process"/>
    <property type="evidence" value="ECO:0007669"/>
    <property type="project" value="InterPro"/>
</dbReference>
<dbReference type="Proteomes" id="UP000515344">
    <property type="component" value="Chromosome"/>
</dbReference>